<dbReference type="SUPFAM" id="SSF55729">
    <property type="entry name" value="Acyl-CoA N-acyltransferases (Nat)"/>
    <property type="match status" value="1"/>
</dbReference>
<sequence length="139" mass="15973">MDSDHDIAQLTALLDELGYPVSVEKLQKRLKIIAHEPHYFTFVACDAQKVIGFMGCIKQYAWQYDGFLLRIEALIIKQEYRNQGLGHQFLSFMENFAHEHAIHQIILNSGNRPERQAAHAFYLQNGFSISSTGFSKKID</sequence>
<dbReference type="InterPro" id="IPR000182">
    <property type="entry name" value="GNAT_dom"/>
</dbReference>
<dbReference type="GO" id="GO:0016747">
    <property type="term" value="F:acyltransferase activity, transferring groups other than amino-acyl groups"/>
    <property type="evidence" value="ECO:0007669"/>
    <property type="project" value="InterPro"/>
</dbReference>
<evidence type="ECO:0000256" key="2">
    <source>
        <dbReference type="ARBA" id="ARBA00023315"/>
    </source>
</evidence>
<dbReference type="InterPro" id="IPR050832">
    <property type="entry name" value="Bact_Acetyltransf"/>
</dbReference>
<dbReference type="Proteomes" id="UP000263753">
    <property type="component" value="Chromosome"/>
</dbReference>
<evidence type="ECO:0000256" key="1">
    <source>
        <dbReference type="ARBA" id="ARBA00022679"/>
    </source>
</evidence>
<name>A0A3B7LWQ8_9GAMM</name>
<dbReference type="Gene3D" id="3.40.630.30">
    <property type="match status" value="1"/>
</dbReference>
<dbReference type="KEGG" id="achi:CDG60_12525"/>
<dbReference type="PROSITE" id="PS51186">
    <property type="entry name" value="GNAT"/>
    <property type="match status" value="1"/>
</dbReference>
<dbReference type="Pfam" id="PF00583">
    <property type="entry name" value="Acetyltransf_1"/>
    <property type="match status" value="1"/>
</dbReference>
<dbReference type="InterPro" id="IPR016181">
    <property type="entry name" value="Acyl_CoA_acyltransferase"/>
</dbReference>
<keyword evidence="2" id="KW-0012">Acyltransferase</keyword>
<feature type="domain" description="N-acetyltransferase" evidence="3">
    <location>
        <begin position="1"/>
        <end position="139"/>
    </location>
</feature>
<evidence type="ECO:0000313" key="5">
    <source>
        <dbReference type="Proteomes" id="UP000263753"/>
    </source>
</evidence>
<keyword evidence="1 4" id="KW-0808">Transferase</keyword>
<dbReference type="CDD" id="cd04301">
    <property type="entry name" value="NAT_SF"/>
    <property type="match status" value="1"/>
</dbReference>
<reference evidence="5" key="1">
    <citation type="submission" date="2018-09" db="EMBL/GenBank/DDBJ databases">
        <title>The complete genome of Acinetobacter sp. strain WCHAc010005.</title>
        <authorList>
            <person name="Hu Y."/>
            <person name="Long H."/>
            <person name="Feng Y."/>
            <person name="Zong Z."/>
        </authorList>
    </citation>
    <scope>NUCLEOTIDE SEQUENCE [LARGE SCALE GENOMIC DNA]</scope>
    <source>
        <strain evidence="5">WCHAc010005</strain>
    </source>
</reference>
<evidence type="ECO:0000313" key="4">
    <source>
        <dbReference type="EMBL" id="AXY57320.1"/>
    </source>
</evidence>
<protein>
    <submittedName>
        <fullName evidence="4">GNAT family N-acetyltransferase</fullName>
    </submittedName>
</protein>
<dbReference type="PANTHER" id="PTHR43877">
    <property type="entry name" value="AMINOALKYLPHOSPHONATE N-ACETYLTRANSFERASE-RELATED-RELATED"/>
    <property type="match status" value="1"/>
</dbReference>
<organism evidence="4 5">
    <name type="scientific">Acinetobacter chinensis</name>
    <dbReference type="NCBI Taxonomy" id="2004650"/>
    <lineage>
        <taxon>Bacteria</taxon>
        <taxon>Pseudomonadati</taxon>
        <taxon>Pseudomonadota</taxon>
        <taxon>Gammaproteobacteria</taxon>
        <taxon>Moraxellales</taxon>
        <taxon>Moraxellaceae</taxon>
        <taxon>Acinetobacter</taxon>
    </lineage>
</organism>
<dbReference type="RefSeq" id="WP_087511804.1">
    <property type="nucleotide sequence ID" value="NZ_CP032134.1"/>
</dbReference>
<proteinExistence type="predicted"/>
<gene>
    <name evidence="4" type="ORF">CDG60_12525</name>
</gene>
<dbReference type="EMBL" id="CP032134">
    <property type="protein sequence ID" value="AXY57320.1"/>
    <property type="molecule type" value="Genomic_DNA"/>
</dbReference>
<dbReference type="AlphaFoldDB" id="A0A3B7LWQ8"/>
<accession>A0A3B7LWQ8</accession>
<evidence type="ECO:0000259" key="3">
    <source>
        <dbReference type="PROSITE" id="PS51186"/>
    </source>
</evidence>